<dbReference type="InterPro" id="IPR000940">
    <property type="entry name" value="NNMT_TEMT_trans"/>
</dbReference>
<sequence length="227" mass="26015">MASFSTPQVYIEQFNPKEYLQEYYSEEDGVLLADWVDFTLRNLNDTFTKGGVGGNTLLDFGTGPTIYQLLSACEAFDKIIASDFLEQNRAEIRKWLRNDPDAFDWTPYICLCDVEKNGDDAEQKSETLRNTVKQVMKCDVHKKNPYDPIVMPPVDCLLSCLCLEFSCKDMYTFTEVLKNLQALIKPGGYFLIFGVLSCSFYYVGEKRFTSLPLKQEELEMAFYKSGT</sequence>
<feature type="binding site" evidence="5">
    <location>
        <position position="24"/>
    </location>
    <ligand>
        <name>S-adenosyl-L-methionine</name>
        <dbReference type="ChEBI" id="CHEBI:59789"/>
    </ligand>
</feature>
<evidence type="ECO:0000256" key="2">
    <source>
        <dbReference type="ARBA" id="ARBA00022603"/>
    </source>
</evidence>
<keyword evidence="6" id="KW-0472">Membrane</keyword>
<proteinExistence type="inferred from homology"/>
<dbReference type="PROSITE" id="PS51681">
    <property type="entry name" value="SAM_MT_NNMT_PNMT_TEMT"/>
    <property type="match status" value="1"/>
</dbReference>
<dbReference type="Gene3D" id="3.40.50.150">
    <property type="entry name" value="Vaccinia Virus protein VP39"/>
    <property type="match status" value="1"/>
</dbReference>
<dbReference type="AlphaFoldDB" id="A0AAV7B9K3"/>
<dbReference type="GO" id="GO:0032259">
    <property type="term" value="P:methylation"/>
    <property type="evidence" value="ECO:0007669"/>
    <property type="project" value="UniProtKB-KW"/>
</dbReference>
<dbReference type="Pfam" id="PF01234">
    <property type="entry name" value="NNMT_PNMT_TEMT"/>
    <property type="match status" value="1"/>
</dbReference>
<evidence type="ECO:0000256" key="6">
    <source>
        <dbReference type="SAM" id="Phobius"/>
    </source>
</evidence>
<organism evidence="7 8">
    <name type="scientific">Engystomops pustulosus</name>
    <name type="common">Tungara frog</name>
    <name type="synonym">Physalaemus pustulosus</name>
    <dbReference type="NCBI Taxonomy" id="76066"/>
    <lineage>
        <taxon>Eukaryota</taxon>
        <taxon>Metazoa</taxon>
        <taxon>Chordata</taxon>
        <taxon>Craniata</taxon>
        <taxon>Vertebrata</taxon>
        <taxon>Euteleostomi</taxon>
        <taxon>Amphibia</taxon>
        <taxon>Batrachia</taxon>
        <taxon>Anura</taxon>
        <taxon>Neobatrachia</taxon>
        <taxon>Hyloidea</taxon>
        <taxon>Leptodactylidae</taxon>
        <taxon>Leiuperinae</taxon>
        <taxon>Engystomops</taxon>
    </lineage>
</organism>
<evidence type="ECO:0000256" key="4">
    <source>
        <dbReference type="ARBA" id="ARBA00022691"/>
    </source>
</evidence>
<evidence type="ECO:0000256" key="1">
    <source>
        <dbReference type="ARBA" id="ARBA00007996"/>
    </source>
</evidence>
<feature type="binding site" evidence="5">
    <location>
        <begin position="139"/>
        <end position="140"/>
    </location>
    <ligand>
        <name>S-adenosyl-L-methionine</name>
        <dbReference type="ChEBI" id="CHEBI:59789"/>
    </ligand>
</feature>
<keyword evidence="8" id="KW-1185">Reference proteome</keyword>
<dbReference type="PANTHER" id="PTHR10867">
    <property type="entry name" value="NNMT/PNMT/TEMT FAMILY MEMBER"/>
    <property type="match status" value="1"/>
</dbReference>
<dbReference type="EMBL" id="WNYA01000006">
    <property type="protein sequence ID" value="KAG8569251.1"/>
    <property type="molecule type" value="Genomic_DNA"/>
</dbReference>
<dbReference type="PIRSF" id="PIRSF000384">
    <property type="entry name" value="PNMTase"/>
    <property type="match status" value="1"/>
</dbReference>
<gene>
    <name evidence="7" type="ORF">GDO81_014319</name>
</gene>
<evidence type="ECO:0000256" key="5">
    <source>
        <dbReference type="PIRSR" id="PIRSR000384-1"/>
    </source>
</evidence>
<dbReference type="GO" id="GO:0008757">
    <property type="term" value="F:S-adenosylmethionine-dependent methyltransferase activity"/>
    <property type="evidence" value="ECO:0007669"/>
    <property type="project" value="UniProtKB-ARBA"/>
</dbReference>
<dbReference type="GO" id="GO:0008170">
    <property type="term" value="F:N-methyltransferase activity"/>
    <property type="evidence" value="ECO:0007669"/>
    <property type="project" value="TreeGrafter"/>
</dbReference>
<evidence type="ECO:0000313" key="7">
    <source>
        <dbReference type="EMBL" id="KAG8569251.1"/>
    </source>
</evidence>
<dbReference type="FunFam" id="3.40.50.150:FF:000065">
    <property type="entry name" value="Phenylethanolamine N-methyltransferase"/>
    <property type="match status" value="1"/>
</dbReference>
<keyword evidence="2" id="KW-0489">Methyltransferase</keyword>
<evidence type="ECO:0000313" key="8">
    <source>
        <dbReference type="Proteomes" id="UP000824782"/>
    </source>
</evidence>
<reference evidence="7" key="1">
    <citation type="thesis" date="2020" institute="ProQuest LLC" country="789 East Eisenhower Parkway, Ann Arbor, MI, USA">
        <title>Comparative Genomics and Chromosome Evolution.</title>
        <authorList>
            <person name="Mudd A.B."/>
        </authorList>
    </citation>
    <scope>NUCLEOTIDE SEQUENCE</scope>
    <source>
        <strain evidence="7">237g6f4</strain>
        <tissue evidence="7">Blood</tissue>
    </source>
</reference>
<keyword evidence="4 5" id="KW-0949">S-adenosyl-L-methionine</keyword>
<keyword evidence="6" id="KW-0812">Transmembrane</keyword>
<feature type="binding site" evidence="5">
    <location>
        <position position="83"/>
    </location>
    <ligand>
        <name>S-adenosyl-L-methionine</name>
        <dbReference type="ChEBI" id="CHEBI:59789"/>
    </ligand>
</feature>
<evidence type="ECO:0008006" key="9">
    <source>
        <dbReference type="Google" id="ProtNLM"/>
    </source>
</evidence>
<dbReference type="InterPro" id="IPR053384">
    <property type="entry name" value="SAM-dep_methyltransferase"/>
</dbReference>
<feature type="binding site" evidence="5">
    <location>
        <position position="19"/>
    </location>
    <ligand>
        <name>S-adenosyl-L-methionine</name>
        <dbReference type="ChEBI" id="CHEBI:59789"/>
    </ligand>
</feature>
<protein>
    <recommendedName>
        <fullName evidence="9">Nicotinamide N-methyltransferase-like</fullName>
    </recommendedName>
</protein>
<feature type="binding site" evidence="5">
    <location>
        <position position="88"/>
    </location>
    <ligand>
        <name>S-adenosyl-L-methionine</name>
        <dbReference type="ChEBI" id="CHEBI:59789"/>
    </ligand>
</feature>
<dbReference type="Proteomes" id="UP000824782">
    <property type="component" value="Unassembled WGS sequence"/>
</dbReference>
<dbReference type="PANTHER" id="PTHR10867:SF32">
    <property type="entry name" value="NICOTINAMIDE N-METHYLTRANSFERASE"/>
    <property type="match status" value="1"/>
</dbReference>
<comment type="similarity">
    <text evidence="1">Belongs to the class I-like SAM-binding methyltransferase superfamily. NNMT/PNMT/TEMT family.</text>
</comment>
<feature type="binding site" evidence="5">
    <location>
        <position position="67"/>
    </location>
    <ligand>
        <name>S-adenosyl-L-methionine</name>
        <dbReference type="ChEBI" id="CHEBI:59789"/>
    </ligand>
</feature>
<keyword evidence="3" id="KW-0808">Transferase</keyword>
<name>A0AAV7B9K3_ENGPU</name>
<feature type="transmembrane region" description="Helical" evidence="6">
    <location>
        <begin position="187"/>
        <end position="204"/>
    </location>
</feature>
<dbReference type="InterPro" id="IPR029063">
    <property type="entry name" value="SAM-dependent_MTases_sf"/>
</dbReference>
<comment type="caution">
    <text evidence="7">The sequence shown here is derived from an EMBL/GenBank/DDBJ whole genome shotgun (WGS) entry which is preliminary data.</text>
</comment>
<evidence type="ECO:0000256" key="3">
    <source>
        <dbReference type="ARBA" id="ARBA00022679"/>
    </source>
</evidence>
<dbReference type="SUPFAM" id="SSF53335">
    <property type="entry name" value="S-adenosyl-L-methionine-dependent methyltransferases"/>
    <property type="match status" value="1"/>
</dbReference>
<keyword evidence="6" id="KW-1133">Transmembrane helix</keyword>
<dbReference type="NCBIfam" id="NF041360">
    <property type="entry name" value="GntF_guanitoxin"/>
    <property type="match status" value="1"/>
</dbReference>
<accession>A0AAV7B9K3</accession>
<dbReference type="GO" id="GO:0005829">
    <property type="term" value="C:cytosol"/>
    <property type="evidence" value="ECO:0007669"/>
    <property type="project" value="TreeGrafter"/>
</dbReference>